<dbReference type="Proteomes" id="UP001600165">
    <property type="component" value="Unassembled WGS sequence"/>
</dbReference>
<dbReference type="Gene3D" id="3.40.630.30">
    <property type="match status" value="1"/>
</dbReference>
<evidence type="ECO:0000313" key="4">
    <source>
        <dbReference type="EMBL" id="MFE4105575.1"/>
    </source>
</evidence>
<feature type="domain" description="N-acetyltransferase" evidence="3">
    <location>
        <begin position="3"/>
        <end position="162"/>
    </location>
</feature>
<evidence type="ECO:0000259" key="3">
    <source>
        <dbReference type="PROSITE" id="PS51186"/>
    </source>
</evidence>
<protein>
    <submittedName>
        <fullName evidence="4">GNAT family N-acetyltransferase</fullName>
        <ecNumber evidence="4">2.3.-.-</ecNumber>
    </submittedName>
</protein>
<keyword evidence="2 4" id="KW-0012">Acyltransferase</keyword>
<keyword evidence="1 4" id="KW-0808">Transferase</keyword>
<dbReference type="SUPFAM" id="SSF55729">
    <property type="entry name" value="Acyl-CoA N-acyltransferases (Nat)"/>
    <property type="match status" value="1"/>
</dbReference>
<evidence type="ECO:0000313" key="5">
    <source>
        <dbReference type="Proteomes" id="UP001600165"/>
    </source>
</evidence>
<accession>A0ABW6IBP0</accession>
<proteinExistence type="predicted"/>
<sequence>MTLLIRRPKTADIAALTDLYNHYIHTTTITFDIAPFTVEQRTQWFNHYRETGRHQLFIAELAGEVVGYASSSQLRSKAAYDTSVETSVYLNPKAHGQGIGTQLYHTLLSALATEDVHRAYAGITLPNPASIALHQKFGFKSVGVYREVGRKFGRYWDVEWFEKAL</sequence>
<organism evidence="4 5">
    <name type="scientific">Almyronema epifaneia S1</name>
    <dbReference type="NCBI Taxonomy" id="2991925"/>
    <lineage>
        <taxon>Bacteria</taxon>
        <taxon>Bacillati</taxon>
        <taxon>Cyanobacteriota</taxon>
        <taxon>Cyanophyceae</taxon>
        <taxon>Nodosilineales</taxon>
        <taxon>Nodosilineaceae</taxon>
        <taxon>Almyronema</taxon>
        <taxon>Almyronema epifaneia</taxon>
    </lineage>
</organism>
<dbReference type="EMBL" id="JBHZOL010000030">
    <property type="protein sequence ID" value="MFE4105575.1"/>
    <property type="molecule type" value="Genomic_DNA"/>
</dbReference>
<dbReference type="InterPro" id="IPR016181">
    <property type="entry name" value="Acyl_CoA_acyltransferase"/>
</dbReference>
<dbReference type="PANTHER" id="PTHR43072">
    <property type="entry name" value="N-ACETYLTRANSFERASE"/>
    <property type="match status" value="1"/>
</dbReference>
<dbReference type="GO" id="GO:0016746">
    <property type="term" value="F:acyltransferase activity"/>
    <property type="evidence" value="ECO:0007669"/>
    <property type="project" value="UniProtKB-KW"/>
</dbReference>
<keyword evidence="5" id="KW-1185">Reference proteome</keyword>
<dbReference type="PROSITE" id="PS51186">
    <property type="entry name" value="GNAT"/>
    <property type="match status" value="1"/>
</dbReference>
<name>A0ABW6IBP0_9CYAN</name>
<reference evidence="4 5" key="1">
    <citation type="submission" date="2024-10" db="EMBL/GenBank/DDBJ databases">
        <authorList>
            <person name="Ratan Roy A."/>
            <person name="Morales Sandoval P.H."/>
            <person name="De Los Santos Villalobos S."/>
            <person name="Chakraborty S."/>
            <person name="Mukherjee J."/>
        </authorList>
    </citation>
    <scope>NUCLEOTIDE SEQUENCE [LARGE SCALE GENOMIC DNA]</scope>
    <source>
        <strain evidence="4 5">S1</strain>
    </source>
</reference>
<gene>
    <name evidence="4" type="ORF">ACFVKH_04750</name>
</gene>
<dbReference type="Pfam" id="PF13420">
    <property type="entry name" value="Acetyltransf_4"/>
    <property type="match status" value="1"/>
</dbReference>
<comment type="caution">
    <text evidence="4">The sequence shown here is derived from an EMBL/GenBank/DDBJ whole genome shotgun (WGS) entry which is preliminary data.</text>
</comment>
<dbReference type="InterPro" id="IPR000182">
    <property type="entry name" value="GNAT_dom"/>
</dbReference>
<evidence type="ECO:0000256" key="1">
    <source>
        <dbReference type="ARBA" id="ARBA00022679"/>
    </source>
</evidence>
<dbReference type="CDD" id="cd04301">
    <property type="entry name" value="NAT_SF"/>
    <property type="match status" value="1"/>
</dbReference>
<dbReference type="EC" id="2.3.-.-" evidence="4"/>
<evidence type="ECO:0000256" key="2">
    <source>
        <dbReference type="ARBA" id="ARBA00023315"/>
    </source>
</evidence>
<dbReference type="RefSeq" id="WP_377962384.1">
    <property type="nucleotide sequence ID" value="NZ_JBHZOL010000030.1"/>
</dbReference>
<dbReference type="PANTHER" id="PTHR43072:SF23">
    <property type="entry name" value="UPF0039 PROTEIN C11D3.02C"/>
    <property type="match status" value="1"/>
</dbReference>